<comment type="similarity">
    <text evidence="6">Belongs to the DarT ADP-ribosyltransferase family.</text>
</comment>
<gene>
    <name evidence="8" type="ordered locus">Psyc_0322</name>
</gene>
<evidence type="ECO:0000256" key="1">
    <source>
        <dbReference type="ARBA" id="ARBA00022649"/>
    </source>
</evidence>
<dbReference type="KEGG" id="par:Psyc_0322"/>
<feature type="binding site" evidence="6">
    <location>
        <position position="117"/>
    </location>
    <ligand>
        <name>NAD(+)</name>
        <dbReference type="ChEBI" id="CHEBI:57540"/>
    </ligand>
</feature>
<dbReference type="OrthoDB" id="2052979at2"/>
<dbReference type="InterPro" id="IPR029494">
    <property type="entry name" value="DarT"/>
</dbReference>
<dbReference type="HOGENOM" id="CLU_088931_1_0_6"/>
<organism evidence="8 9">
    <name type="scientific">Psychrobacter arcticus (strain DSM 17307 / VKM B-2377 / 273-4)</name>
    <dbReference type="NCBI Taxonomy" id="259536"/>
    <lineage>
        <taxon>Bacteria</taxon>
        <taxon>Pseudomonadati</taxon>
        <taxon>Pseudomonadota</taxon>
        <taxon>Gammaproteobacteria</taxon>
        <taxon>Moraxellales</taxon>
        <taxon>Moraxellaceae</taxon>
        <taxon>Psychrobacter</taxon>
    </lineage>
</organism>
<feature type="domain" description="DarT" evidence="7">
    <location>
        <begin position="78"/>
        <end position="273"/>
    </location>
</feature>
<feature type="binding site" evidence="6">
    <location>
        <begin position="82"/>
        <end position="84"/>
    </location>
    <ligand>
        <name>NAD(+)</name>
        <dbReference type="ChEBI" id="CHEBI:57540"/>
    </ligand>
</feature>
<dbReference type="RefSeq" id="WP_011279629.1">
    <property type="nucleotide sequence ID" value="NC_007204.1"/>
</dbReference>
<evidence type="ECO:0000256" key="3">
    <source>
        <dbReference type="ARBA" id="ARBA00022679"/>
    </source>
</evidence>
<keyword evidence="2 6" id="KW-0328">Glycosyltransferase</keyword>
<evidence type="ECO:0000259" key="7">
    <source>
        <dbReference type="PROSITE" id="PS52018"/>
    </source>
</evidence>
<keyword evidence="4 6" id="KW-0548">Nucleotidyltransferase</keyword>
<sequence length="273" mass="32033">MQLSLEKLPVSERMVLIEQLWDSIISDSKSLKDIERITLTSSQEKLVELLDKRLSEYAENKFYHRFEMEKMMGSRGIQILCHFTPINNLESILNNGLYPRDYIDENLPDAIWTDDGRFEGMKNGVCLSISFPNHQMFYRKRMQLKDIESWAVIVLDARKVILNHDCAFFQTNSAFGDYRNKSLSEFMTSNAFFSLFEEKVETRNGVVTRQDYLTDEFPTDVQAEVVVFDHIPPDSIEACYLQSEKYLKYFEEKFSKFTFIEDSNDNSAFGKRE</sequence>
<comment type="catalytic activity">
    <reaction evidence="6">
        <text>a thymidine in DNA + NAD(+) = an N-(ADP-alpha-D-ribosyl)-thymidine in DNA + nicotinamide + H(+)</text>
        <dbReference type="Rhea" id="RHEA:71651"/>
        <dbReference type="Rhea" id="RHEA-COMP:13556"/>
        <dbReference type="Rhea" id="RHEA-COMP:18051"/>
        <dbReference type="ChEBI" id="CHEBI:15378"/>
        <dbReference type="ChEBI" id="CHEBI:17154"/>
        <dbReference type="ChEBI" id="CHEBI:57540"/>
        <dbReference type="ChEBI" id="CHEBI:137386"/>
        <dbReference type="ChEBI" id="CHEBI:191199"/>
    </reaction>
</comment>
<reference evidence="8 9" key="1">
    <citation type="journal article" date="2010" name="Appl. Environ. Microbiol.">
        <title>The genome sequence of Psychrobacter arcticus 273-4, a psychroactive Siberian permafrost bacterium, reveals mechanisms for adaptation to low-temperature growth.</title>
        <authorList>
            <person name="Ayala-del-Rio H.L."/>
            <person name="Chain P.S."/>
            <person name="Grzymski J.J."/>
            <person name="Ponder M.A."/>
            <person name="Ivanova N."/>
            <person name="Bergholz P.W."/>
            <person name="Di Bartolo G."/>
            <person name="Hauser L."/>
            <person name="Land M."/>
            <person name="Bakermans C."/>
            <person name="Rodrigues D."/>
            <person name="Klappenbach J."/>
            <person name="Zarka D."/>
            <person name="Larimer F."/>
            <person name="Richardson P."/>
            <person name="Murray A."/>
            <person name="Thomashow M."/>
            <person name="Tiedje J.M."/>
        </authorList>
    </citation>
    <scope>NUCLEOTIDE SEQUENCE [LARGE SCALE GENOMIC DNA]</scope>
    <source>
        <strain evidence="9">DSM 17307 / VKM B-2377 / 273-4</strain>
    </source>
</reference>
<proteinExistence type="inferred from homology"/>
<dbReference type="AlphaFoldDB" id="Q4FUW7"/>
<dbReference type="GO" id="GO:0016779">
    <property type="term" value="F:nucleotidyltransferase activity"/>
    <property type="evidence" value="ECO:0007669"/>
    <property type="project" value="UniProtKB-UniRule"/>
</dbReference>
<evidence type="ECO:0000256" key="4">
    <source>
        <dbReference type="ARBA" id="ARBA00022695"/>
    </source>
</evidence>
<keyword evidence="5 6" id="KW-0238">DNA-binding</keyword>
<evidence type="ECO:0000256" key="2">
    <source>
        <dbReference type="ARBA" id="ARBA00022676"/>
    </source>
</evidence>
<dbReference type="Pfam" id="PF14487">
    <property type="entry name" value="DarT"/>
    <property type="match status" value="1"/>
</dbReference>
<evidence type="ECO:0000313" key="8">
    <source>
        <dbReference type="EMBL" id="AAZ18191.1"/>
    </source>
</evidence>
<comment type="caution">
    <text evidence="6">Lacks conserved residue(s) required for the propagation of feature annotation.</text>
</comment>
<protein>
    <recommendedName>
        <fullName evidence="7">DarT domain-containing protein</fullName>
    </recommendedName>
</protein>
<feature type="active site" evidence="6">
    <location>
        <position position="224"/>
    </location>
</feature>
<dbReference type="PROSITE" id="PS52018">
    <property type="entry name" value="DART"/>
    <property type="match status" value="1"/>
</dbReference>
<dbReference type="EMBL" id="CP000082">
    <property type="protein sequence ID" value="AAZ18191.1"/>
    <property type="molecule type" value="Genomic_DNA"/>
</dbReference>
<keyword evidence="1 6" id="KW-1277">Toxin-antitoxin system</keyword>
<feature type="active site" description="Proton acceptor" evidence="6">
    <location>
        <position position="117"/>
    </location>
</feature>
<evidence type="ECO:0000313" key="9">
    <source>
        <dbReference type="Proteomes" id="UP000000546"/>
    </source>
</evidence>
<evidence type="ECO:0000256" key="6">
    <source>
        <dbReference type="PROSITE-ProRule" id="PRU01362"/>
    </source>
</evidence>
<dbReference type="GO" id="GO:0003677">
    <property type="term" value="F:DNA binding"/>
    <property type="evidence" value="ECO:0007669"/>
    <property type="project" value="UniProtKB-UniRule"/>
</dbReference>
<keyword evidence="3 6" id="KW-0808">Transferase</keyword>
<dbReference type="STRING" id="259536.Psyc_0322"/>
<dbReference type="GO" id="GO:0016757">
    <property type="term" value="F:glycosyltransferase activity"/>
    <property type="evidence" value="ECO:0007669"/>
    <property type="project" value="UniProtKB-UniRule"/>
</dbReference>
<name>Q4FUW7_PSYA2</name>
<dbReference type="Proteomes" id="UP000000546">
    <property type="component" value="Chromosome"/>
</dbReference>
<keyword evidence="9" id="KW-1185">Reference proteome</keyword>
<accession>Q4FUW7</accession>
<evidence type="ECO:0000256" key="5">
    <source>
        <dbReference type="ARBA" id="ARBA00023125"/>
    </source>
</evidence>
<dbReference type="eggNOG" id="ENOG50330K2">
    <property type="taxonomic scope" value="Bacteria"/>
</dbReference>